<protein>
    <submittedName>
        <fullName evidence="4">MYC</fullName>
    </submittedName>
</protein>
<proteinExistence type="predicted"/>
<dbReference type="EMBL" id="VXIV02003327">
    <property type="protein sequence ID" value="KAF6018225.1"/>
    <property type="molecule type" value="Genomic_DNA"/>
</dbReference>
<dbReference type="SUPFAM" id="SSF47459">
    <property type="entry name" value="HLH, helix-loop-helix DNA-binding domain"/>
    <property type="match status" value="1"/>
</dbReference>
<keyword evidence="1" id="KW-0238">DNA-binding</keyword>
<dbReference type="PROSITE" id="PS50888">
    <property type="entry name" value="BHLH"/>
    <property type="match status" value="1"/>
</dbReference>
<feature type="region of interest" description="Disordered" evidence="2">
    <location>
        <begin position="159"/>
        <end position="199"/>
    </location>
</feature>
<evidence type="ECO:0000313" key="5">
    <source>
        <dbReference type="Proteomes" id="UP000593567"/>
    </source>
</evidence>
<reference evidence="4" key="1">
    <citation type="submission" date="2020-06" db="EMBL/GenBank/DDBJ databases">
        <title>Draft genome of Bugula neritina, a colonial animal packing powerful symbionts and potential medicines.</title>
        <authorList>
            <person name="Rayko M."/>
        </authorList>
    </citation>
    <scope>NUCLEOTIDE SEQUENCE [LARGE SCALE GENOMIC DNA]</scope>
    <source>
        <strain evidence="4">Kwan_BN1</strain>
    </source>
</reference>
<sequence length="314" mass="36472">MLCYNLDSSMEMPLTANFLCEDMSPITPPLSPERDFMDLPSLEQELYDNIQQFRDVKNNIAINGCSPTHDLEYYSDSVVLRDCMWSGKGYKEFDESRPKRQRNDSLKSEEDVIDVVTVDTRTSVASPAKTKVYNKRAALFELNNNLCAVAQKLTNCKRSSSDHDFYPSKKSKRVLSSHNSVMSSLNNSDSEEYEGKRSAHNVMERHRRNELKNSLHDLRDSLPSLESRERTPKVLILEHATEYIMQLRGTERSLFHELSLESRERTRPILRGTERSLFHELSKVKARNTKLKERLAELMEMKVQQELCEDDSFY</sequence>
<dbReference type="OrthoDB" id="5964374at2759"/>
<dbReference type="Pfam" id="PF00010">
    <property type="entry name" value="HLH"/>
    <property type="match status" value="1"/>
</dbReference>
<dbReference type="PANTHER" id="PTHR45851">
    <property type="entry name" value="MYC PROTO-ONCOGENE"/>
    <property type="match status" value="1"/>
</dbReference>
<feature type="compositionally biased region" description="Polar residues" evidence="2">
    <location>
        <begin position="176"/>
        <end position="188"/>
    </location>
</feature>
<name>A0A7J7IWN9_BUGNE</name>
<dbReference type="Proteomes" id="UP000593567">
    <property type="component" value="Unassembled WGS sequence"/>
</dbReference>
<evidence type="ECO:0000259" key="3">
    <source>
        <dbReference type="PROSITE" id="PS50888"/>
    </source>
</evidence>
<dbReference type="GO" id="GO:0046983">
    <property type="term" value="F:protein dimerization activity"/>
    <property type="evidence" value="ECO:0007669"/>
    <property type="project" value="InterPro"/>
</dbReference>
<dbReference type="InterPro" id="IPR036638">
    <property type="entry name" value="HLH_DNA-bd_sf"/>
</dbReference>
<gene>
    <name evidence="4" type="ORF">EB796_023456</name>
</gene>
<accession>A0A7J7IWN9</accession>
<evidence type="ECO:0000313" key="4">
    <source>
        <dbReference type="EMBL" id="KAF6018225.1"/>
    </source>
</evidence>
<dbReference type="FunFam" id="4.10.280.10:FF:000019">
    <property type="entry name" value="Myc proto-oncogene protein"/>
    <property type="match status" value="1"/>
</dbReference>
<dbReference type="Gene3D" id="4.10.280.10">
    <property type="entry name" value="Helix-loop-helix DNA-binding domain"/>
    <property type="match status" value="1"/>
</dbReference>
<dbReference type="AlphaFoldDB" id="A0A7J7IWN9"/>
<feature type="domain" description="BHLH" evidence="3">
    <location>
        <begin position="195"/>
        <end position="247"/>
    </location>
</feature>
<dbReference type="CDD" id="cd11400">
    <property type="entry name" value="bHLHzip_Myc"/>
    <property type="match status" value="1"/>
</dbReference>
<organism evidence="4 5">
    <name type="scientific">Bugula neritina</name>
    <name type="common">Brown bryozoan</name>
    <name type="synonym">Sertularia neritina</name>
    <dbReference type="NCBI Taxonomy" id="10212"/>
    <lineage>
        <taxon>Eukaryota</taxon>
        <taxon>Metazoa</taxon>
        <taxon>Spiralia</taxon>
        <taxon>Lophotrochozoa</taxon>
        <taxon>Bryozoa</taxon>
        <taxon>Gymnolaemata</taxon>
        <taxon>Cheilostomatida</taxon>
        <taxon>Flustrina</taxon>
        <taxon>Buguloidea</taxon>
        <taxon>Bugulidae</taxon>
        <taxon>Bugula</taxon>
    </lineage>
</organism>
<evidence type="ECO:0000256" key="1">
    <source>
        <dbReference type="ARBA" id="ARBA00023125"/>
    </source>
</evidence>
<dbReference type="InterPro" id="IPR011598">
    <property type="entry name" value="bHLH_dom"/>
</dbReference>
<dbReference type="SMART" id="SM00353">
    <property type="entry name" value="HLH"/>
    <property type="match status" value="1"/>
</dbReference>
<dbReference type="GO" id="GO:0003677">
    <property type="term" value="F:DNA binding"/>
    <property type="evidence" value="ECO:0007669"/>
    <property type="project" value="UniProtKB-KW"/>
</dbReference>
<keyword evidence="5" id="KW-1185">Reference proteome</keyword>
<evidence type="ECO:0000256" key="2">
    <source>
        <dbReference type="SAM" id="MobiDB-lite"/>
    </source>
</evidence>
<comment type="caution">
    <text evidence="4">The sequence shown here is derived from an EMBL/GenBank/DDBJ whole genome shotgun (WGS) entry which is preliminary data.</text>
</comment>
<dbReference type="InterPro" id="IPR050433">
    <property type="entry name" value="Myc_transcription_factors"/>
</dbReference>